<dbReference type="Gene3D" id="3.30.1150.10">
    <property type="match status" value="1"/>
</dbReference>
<accession>A0A9D1JWZ7</accession>
<dbReference type="Proteomes" id="UP000886742">
    <property type="component" value="Unassembled WGS sequence"/>
</dbReference>
<evidence type="ECO:0000313" key="3">
    <source>
        <dbReference type="EMBL" id="HIS71020.1"/>
    </source>
</evidence>
<keyword evidence="2" id="KW-0812">Transmembrane</keyword>
<gene>
    <name evidence="3" type="ORF">IAD02_03480</name>
</gene>
<feature type="region of interest" description="Disordered" evidence="1">
    <location>
        <begin position="64"/>
        <end position="150"/>
    </location>
</feature>
<protein>
    <recommendedName>
        <fullName evidence="5">TolA protein</fullName>
    </recommendedName>
</protein>
<organism evidence="3 4">
    <name type="scientific">Candidatus Enterousia intestinigallinarum</name>
    <dbReference type="NCBI Taxonomy" id="2840790"/>
    <lineage>
        <taxon>Bacteria</taxon>
        <taxon>Pseudomonadati</taxon>
        <taxon>Pseudomonadota</taxon>
        <taxon>Alphaproteobacteria</taxon>
        <taxon>Candidatus Enterousia</taxon>
    </lineage>
</organism>
<dbReference type="AlphaFoldDB" id="A0A9D1JWZ7"/>
<sequence>MNFGNRFSSENFLISVCGHLALIAIMVTSFAVVVDRAMTVASDRIEILEIDLDSVRVSGDETTLYNVNADSEPETSDDADVSNQSDNDAASVADPEPEPAPIETEPEQITVPSLVEETPIAPDVPDPVVKTVEDEPKPTQSETEKPKKKKTVIRVNRESVSLNRTLTVSVVDALRVAMTRCWTIDTTRADIGDIRAVAHLTMRRNGTVRDVWFESAARAETDPAFAYVLDTIRSAINVCQPFKMLPENEFDKWEKIQLTFYPTQGKVM</sequence>
<reference evidence="3" key="1">
    <citation type="submission" date="2020-10" db="EMBL/GenBank/DDBJ databases">
        <authorList>
            <person name="Gilroy R."/>
        </authorList>
    </citation>
    <scope>NUCLEOTIDE SEQUENCE</scope>
    <source>
        <strain evidence="3">ChiGjej3B3-5194</strain>
    </source>
</reference>
<feature type="compositionally biased region" description="Basic and acidic residues" evidence="1">
    <location>
        <begin position="131"/>
        <end position="145"/>
    </location>
</feature>
<comment type="caution">
    <text evidence="3">The sequence shown here is derived from an EMBL/GenBank/DDBJ whole genome shotgun (WGS) entry which is preliminary data.</text>
</comment>
<keyword evidence="2" id="KW-1133">Transmembrane helix</keyword>
<evidence type="ECO:0008006" key="5">
    <source>
        <dbReference type="Google" id="ProtNLM"/>
    </source>
</evidence>
<feature type="transmembrane region" description="Helical" evidence="2">
    <location>
        <begin position="12"/>
        <end position="34"/>
    </location>
</feature>
<proteinExistence type="predicted"/>
<evidence type="ECO:0000256" key="2">
    <source>
        <dbReference type="SAM" id="Phobius"/>
    </source>
</evidence>
<evidence type="ECO:0000256" key="1">
    <source>
        <dbReference type="SAM" id="MobiDB-lite"/>
    </source>
</evidence>
<dbReference type="EMBL" id="DVJI01000012">
    <property type="protein sequence ID" value="HIS71020.1"/>
    <property type="molecule type" value="Genomic_DNA"/>
</dbReference>
<evidence type="ECO:0000313" key="4">
    <source>
        <dbReference type="Proteomes" id="UP000886742"/>
    </source>
</evidence>
<keyword evidence="2" id="KW-0472">Membrane</keyword>
<reference evidence="3" key="2">
    <citation type="journal article" date="2021" name="PeerJ">
        <title>Extensive microbial diversity within the chicken gut microbiome revealed by metagenomics and culture.</title>
        <authorList>
            <person name="Gilroy R."/>
            <person name="Ravi A."/>
            <person name="Getino M."/>
            <person name="Pursley I."/>
            <person name="Horton D.L."/>
            <person name="Alikhan N.F."/>
            <person name="Baker D."/>
            <person name="Gharbi K."/>
            <person name="Hall N."/>
            <person name="Watson M."/>
            <person name="Adriaenssens E.M."/>
            <person name="Foster-Nyarko E."/>
            <person name="Jarju S."/>
            <person name="Secka A."/>
            <person name="Antonio M."/>
            <person name="Oren A."/>
            <person name="Chaudhuri R.R."/>
            <person name="La Ragione R."/>
            <person name="Hildebrand F."/>
            <person name="Pallen M.J."/>
        </authorList>
    </citation>
    <scope>NUCLEOTIDE SEQUENCE</scope>
    <source>
        <strain evidence="3">ChiGjej3B3-5194</strain>
    </source>
</reference>
<name>A0A9D1JWZ7_9PROT</name>
<feature type="compositionally biased region" description="Acidic residues" evidence="1">
    <location>
        <begin position="71"/>
        <end position="80"/>
    </location>
</feature>